<evidence type="ECO:0000256" key="2">
    <source>
        <dbReference type="ARBA" id="ARBA00023163"/>
    </source>
</evidence>
<name>A0A430AHX8_9ENTE</name>
<dbReference type="AlphaFoldDB" id="A0A430AHX8"/>
<dbReference type="EMBL" id="NGJZ01000001">
    <property type="protein sequence ID" value="RSU07726.1"/>
    <property type="molecule type" value="Genomic_DNA"/>
</dbReference>
<proteinExistence type="predicted"/>
<evidence type="ECO:0008006" key="7">
    <source>
        <dbReference type="Google" id="ProtNLM"/>
    </source>
</evidence>
<sequence length="492" mass="57855">MRSLLDSSTRRKLEILEQLSERADWISSSELAENNNASLRTITTDIHYLKEQWSPFLIIETSKKNGIRLITPPSSHLHDVYVAVFKNSEALQFLEKIFFNPTQSLEEWGEKLFISDSSLYRVTNQLSHALKNYGIALGKRPCQIVSTNERFVRYFYTTYFKETYTTFEWPFSIDRTAAIEFSCRLFREKNWPQDDVQLIYLSYYLAVSITRFYQGKKVSTQECDENLSSYLSFKEILAPYLKQMVNDDHLEVGEELMQDIFSSLVVFEVSKPNEERILKEICAHLLNLQASLHLELSEPQLNILAQGYFQMYNHYLVYPYDHYILFNSSKYNGQAAYQEYPIFSKNVFAELTELETVTNFPWYTNYRYEILFYLITKWPTLPKQLEKKKHKVSLLVLTDLGKSQTFMLAQAIERNFSHKAVVTSFEKSILFLSEEAFFGPDDYDLFVSTIHLPNINEEKLIIVDPLPSNMDWENLRKSINNIHKMHKLNNDS</sequence>
<evidence type="ECO:0000256" key="1">
    <source>
        <dbReference type="ARBA" id="ARBA00023015"/>
    </source>
</evidence>
<comment type="caution">
    <text evidence="5">The sequence shown here is derived from an EMBL/GenBank/DDBJ whole genome shotgun (WGS) entry which is preliminary data.</text>
</comment>
<feature type="domain" description="Mga helix-turn-helix" evidence="3">
    <location>
        <begin position="75"/>
        <end position="160"/>
    </location>
</feature>
<dbReference type="Pfam" id="PF08279">
    <property type="entry name" value="HTH_11"/>
    <property type="match status" value="1"/>
</dbReference>
<dbReference type="InterPro" id="IPR036390">
    <property type="entry name" value="WH_DNA-bd_sf"/>
</dbReference>
<dbReference type="InterPro" id="IPR007737">
    <property type="entry name" value="Mga_HTH"/>
</dbReference>
<dbReference type="Proteomes" id="UP000288669">
    <property type="component" value="Unassembled WGS sequence"/>
</dbReference>
<evidence type="ECO:0000313" key="5">
    <source>
        <dbReference type="EMBL" id="RSU07726.1"/>
    </source>
</evidence>
<keyword evidence="1" id="KW-0805">Transcription regulation</keyword>
<dbReference type="InterPro" id="IPR013196">
    <property type="entry name" value="HTH_11"/>
</dbReference>
<evidence type="ECO:0000259" key="4">
    <source>
        <dbReference type="Pfam" id="PF08279"/>
    </source>
</evidence>
<dbReference type="Gene3D" id="1.10.10.10">
    <property type="entry name" value="Winged helix-like DNA-binding domain superfamily/Winged helix DNA-binding domain"/>
    <property type="match status" value="1"/>
</dbReference>
<feature type="domain" description="Helix-turn-helix type 11" evidence="4">
    <location>
        <begin position="11"/>
        <end position="68"/>
    </location>
</feature>
<evidence type="ECO:0000259" key="3">
    <source>
        <dbReference type="Pfam" id="PF05043"/>
    </source>
</evidence>
<keyword evidence="2" id="KW-0804">Transcription</keyword>
<dbReference type="PANTHER" id="PTHR30185">
    <property type="entry name" value="CRYPTIC BETA-GLUCOSIDE BGL OPERON ANTITERMINATOR"/>
    <property type="match status" value="1"/>
</dbReference>
<dbReference type="InterPro" id="IPR050661">
    <property type="entry name" value="BglG_antiterminators"/>
</dbReference>
<keyword evidence="6" id="KW-1185">Reference proteome</keyword>
<dbReference type="CDD" id="cd00133">
    <property type="entry name" value="PTS_IIB"/>
    <property type="match status" value="1"/>
</dbReference>
<dbReference type="SUPFAM" id="SSF46785">
    <property type="entry name" value="Winged helix' DNA-binding domain"/>
    <property type="match status" value="1"/>
</dbReference>
<gene>
    <name evidence="5" type="ORF">CBF30_00345</name>
</gene>
<dbReference type="RefSeq" id="WP_126821636.1">
    <property type="nucleotide sequence ID" value="NZ_JBHLWU010000001.1"/>
</dbReference>
<dbReference type="Pfam" id="PF05043">
    <property type="entry name" value="Mga"/>
    <property type="match status" value="1"/>
</dbReference>
<evidence type="ECO:0000313" key="6">
    <source>
        <dbReference type="Proteomes" id="UP000288669"/>
    </source>
</evidence>
<accession>A0A430AHX8</accession>
<protein>
    <recommendedName>
        <fullName evidence="7">Mga helix-turn-helix domain-containing protein</fullName>
    </recommendedName>
</protein>
<organism evidence="5 6">
    <name type="scientific">Vagococcus entomophilus</name>
    <dbReference type="NCBI Taxonomy" id="1160095"/>
    <lineage>
        <taxon>Bacteria</taxon>
        <taxon>Bacillati</taxon>
        <taxon>Bacillota</taxon>
        <taxon>Bacilli</taxon>
        <taxon>Lactobacillales</taxon>
        <taxon>Enterococcaceae</taxon>
        <taxon>Vagococcus</taxon>
    </lineage>
</organism>
<dbReference type="PANTHER" id="PTHR30185:SF18">
    <property type="entry name" value="TRANSCRIPTIONAL REGULATOR MTLR"/>
    <property type="match status" value="1"/>
</dbReference>
<dbReference type="OrthoDB" id="1646817at2"/>
<dbReference type="InterPro" id="IPR036388">
    <property type="entry name" value="WH-like_DNA-bd_sf"/>
</dbReference>
<reference evidence="5 6" key="1">
    <citation type="submission" date="2017-05" db="EMBL/GenBank/DDBJ databases">
        <title>Vagococcus spp. assemblies.</title>
        <authorList>
            <person name="Gulvik C.A."/>
        </authorList>
    </citation>
    <scope>NUCLEOTIDE SEQUENCE [LARGE SCALE GENOMIC DNA]</scope>
    <source>
        <strain evidence="5 6">DSM 24756</strain>
    </source>
</reference>